<dbReference type="InterPro" id="IPR043519">
    <property type="entry name" value="NT_sf"/>
</dbReference>
<evidence type="ECO:0000256" key="4">
    <source>
        <dbReference type="ARBA" id="ARBA00010912"/>
    </source>
</evidence>
<protein>
    <recommendedName>
        <fullName evidence="5">polynucleotide adenylyltransferase</fullName>
        <ecNumber evidence="5">2.7.7.19</ecNumber>
    </recommendedName>
</protein>
<feature type="non-terminal residue" evidence="15">
    <location>
        <position position="252"/>
    </location>
</feature>
<dbReference type="GO" id="GO:0005634">
    <property type="term" value="C:nucleus"/>
    <property type="evidence" value="ECO:0007669"/>
    <property type="project" value="UniProtKB-SubCell"/>
</dbReference>
<dbReference type="PANTHER" id="PTHR10682:SF10">
    <property type="entry name" value="POLYNUCLEOTIDE ADENYLYLTRANSFERASE"/>
    <property type="match status" value="1"/>
</dbReference>
<comment type="cofactor">
    <cofactor evidence="2">
        <name>Mg(2+)</name>
        <dbReference type="ChEBI" id="CHEBI:18420"/>
    </cofactor>
</comment>
<accession>A0A812LS23</accession>
<feature type="compositionally biased region" description="Polar residues" evidence="13">
    <location>
        <begin position="11"/>
        <end position="32"/>
    </location>
</feature>
<gene>
    <name evidence="15" type="primary">PAP1</name>
    <name evidence="15" type="ORF">SNEC2469_LOCUS4990</name>
</gene>
<dbReference type="GO" id="GO:0005524">
    <property type="term" value="F:ATP binding"/>
    <property type="evidence" value="ECO:0007669"/>
    <property type="project" value="UniProtKB-KW"/>
</dbReference>
<evidence type="ECO:0000256" key="12">
    <source>
        <dbReference type="ARBA" id="ARBA00023242"/>
    </source>
</evidence>
<feature type="domain" description="Poly(A) polymerase nucleotidyltransferase" evidence="14">
    <location>
        <begin position="42"/>
        <end position="234"/>
    </location>
</feature>
<evidence type="ECO:0000256" key="3">
    <source>
        <dbReference type="ARBA" id="ARBA00004123"/>
    </source>
</evidence>
<dbReference type="Pfam" id="PF20750">
    <property type="entry name" value="PAP_NTPase"/>
    <property type="match status" value="1"/>
</dbReference>
<evidence type="ECO:0000256" key="1">
    <source>
        <dbReference type="ARBA" id="ARBA00001936"/>
    </source>
</evidence>
<dbReference type="CDD" id="cd05402">
    <property type="entry name" value="NT_PAP_TUTase"/>
    <property type="match status" value="1"/>
</dbReference>
<keyword evidence="8" id="KW-0479">Metal-binding</keyword>
<comment type="cofactor">
    <cofactor evidence="1">
        <name>Mn(2+)</name>
        <dbReference type="ChEBI" id="CHEBI:29035"/>
    </cofactor>
</comment>
<keyword evidence="9" id="KW-0547">Nucleotide-binding</keyword>
<dbReference type="InterPro" id="IPR048840">
    <property type="entry name" value="PolA_pol_NTPase"/>
</dbReference>
<evidence type="ECO:0000313" key="15">
    <source>
        <dbReference type="EMBL" id="CAE7248496.1"/>
    </source>
</evidence>
<keyword evidence="6" id="KW-0507">mRNA processing</keyword>
<comment type="similarity">
    <text evidence="4">Belongs to the poly(A) polymerase family.</text>
</comment>
<evidence type="ECO:0000256" key="2">
    <source>
        <dbReference type="ARBA" id="ARBA00001946"/>
    </source>
</evidence>
<proteinExistence type="inferred from homology"/>
<keyword evidence="7" id="KW-0808">Transferase</keyword>
<evidence type="ECO:0000256" key="7">
    <source>
        <dbReference type="ARBA" id="ARBA00022679"/>
    </source>
</evidence>
<evidence type="ECO:0000259" key="14">
    <source>
        <dbReference type="Pfam" id="PF20750"/>
    </source>
</evidence>
<dbReference type="EC" id="2.7.7.19" evidence="5"/>
<reference evidence="15" key="1">
    <citation type="submission" date="2021-02" db="EMBL/GenBank/DDBJ databases">
        <authorList>
            <person name="Dougan E. K."/>
            <person name="Rhodes N."/>
            <person name="Thang M."/>
            <person name="Chan C."/>
        </authorList>
    </citation>
    <scope>NUCLEOTIDE SEQUENCE</scope>
</reference>
<comment type="caution">
    <text evidence="15">The sequence shown here is derived from an EMBL/GenBank/DDBJ whole genome shotgun (WGS) entry which is preliminary data.</text>
</comment>
<evidence type="ECO:0000256" key="10">
    <source>
        <dbReference type="ARBA" id="ARBA00022840"/>
    </source>
</evidence>
<dbReference type="GO" id="GO:1990817">
    <property type="term" value="F:poly(A) RNA polymerase activity"/>
    <property type="evidence" value="ECO:0007669"/>
    <property type="project" value="UniProtKB-EC"/>
</dbReference>
<dbReference type="AlphaFoldDB" id="A0A812LS23"/>
<dbReference type="Gene3D" id="3.30.460.10">
    <property type="entry name" value="Beta Polymerase, domain 2"/>
    <property type="match status" value="1"/>
</dbReference>
<evidence type="ECO:0000256" key="9">
    <source>
        <dbReference type="ARBA" id="ARBA00022741"/>
    </source>
</evidence>
<keyword evidence="12" id="KW-0539">Nucleus</keyword>
<evidence type="ECO:0000256" key="6">
    <source>
        <dbReference type="ARBA" id="ARBA00022664"/>
    </source>
</evidence>
<keyword evidence="10" id="KW-0067">ATP-binding</keyword>
<evidence type="ECO:0000256" key="11">
    <source>
        <dbReference type="ARBA" id="ARBA00022842"/>
    </source>
</evidence>
<organism evidence="15 16">
    <name type="scientific">Symbiodinium necroappetens</name>
    <dbReference type="NCBI Taxonomy" id="1628268"/>
    <lineage>
        <taxon>Eukaryota</taxon>
        <taxon>Sar</taxon>
        <taxon>Alveolata</taxon>
        <taxon>Dinophyceae</taxon>
        <taxon>Suessiales</taxon>
        <taxon>Symbiodiniaceae</taxon>
        <taxon>Symbiodinium</taxon>
    </lineage>
</organism>
<feature type="region of interest" description="Disordered" evidence="13">
    <location>
        <begin position="1"/>
        <end position="45"/>
    </location>
</feature>
<name>A0A812LS23_9DINO</name>
<keyword evidence="16" id="KW-1185">Reference proteome</keyword>
<dbReference type="OrthoDB" id="412748at2759"/>
<evidence type="ECO:0000256" key="13">
    <source>
        <dbReference type="SAM" id="MobiDB-lite"/>
    </source>
</evidence>
<comment type="subcellular location">
    <subcellularLocation>
        <location evidence="3">Nucleus</location>
    </subcellularLocation>
</comment>
<dbReference type="FunFam" id="3.30.460.10:FF:000002">
    <property type="entry name" value="Poly(A) polymerase alpha, putative"/>
    <property type="match status" value="1"/>
</dbReference>
<dbReference type="GO" id="GO:0006397">
    <property type="term" value="P:mRNA processing"/>
    <property type="evidence" value="ECO:0007669"/>
    <property type="project" value="UniProtKB-KW"/>
</dbReference>
<dbReference type="PANTHER" id="PTHR10682">
    <property type="entry name" value="POLY A POLYMERASE"/>
    <property type="match status" value="1"/>
</dbReference>
<evidence type="ECO:0000313" key="16">
    <source>
        <dbReference type="Proteomes" id="UP000601435"/>
    </source>
</evidence>
<dbReference type="GO" id="GO:0046872">
    <property type="term" value="F:metal ion binding"/>
    <property type="evidence" value="ECO:0007669"/>
    <property type="project" value="UniProtKB-KW"/>
</dbReference>
<dbReference type="Proteomes" id="UP000601435">
    <property type="component" value="Unassembled WGS sequence"/>
</dbReference>
<evidence type="ECO:0000256" key="8">
    <source>
        <dbReference type="ARBA" id="ARBA00022723"/>
    </source>
</evidence>
<keyword evidence="11" id="KW-0460">Magnesium</keyword>
<evidence type="ECO:0000256" key="5">
    <source>
        <dbReference type="ARBA" id="ARBA00012388"/>
    </source>
</evidence>
<dbReference type="SUPFAM" id="SSF81301">
    <property type="entry name" value="Nucleotidyltransferase"/>
    <property type="match status" value="1"/>
</dbReference>
<dbReference type="EMBL" id="CAJNJA010009603">
    <property type="protein sequence ID" value="CAE7248496.1"/>
    <property type="molecule type" value="Genomic_DNA"/>
</dbReference>
<sequence length="252" mass="27816">MSFTPPEVSKDTASSTAAGTGQNTPTGAASTRSDAKEPARFGITHPITTQEATEAEVLASEMLKQELEIDFPRETAQGLAKREEVLQELQRIISEWISEEGRAQGVEASMSAKIVTVGSYRLGVVQPGSDIDTLCIAPPHVTREAFFTVFLKKLEQNPHVSDCVPIPGAYTPIIKLKLRGVSIDLLFARLVRSLDDGKDLEEAVKDDEVLRDMDDKSVRCINGYRVADRILQLVPNQDAFRETLRFVKCWAK</sequence>